<dbReference type="PATRIC" id="fig|1434115.4.peg.1564"/>
<reference evidence="1 2" key="1">
    <citation type="submission" date="2014-07" db="EMBL/GenBank/DDBJ databases">
        <title>Methanogenic archaea and the global carbon cycle.</title>
        <authorList>
            <person name="Henriksen J.R."/>
            <person name="Luke J."/>
            <person name="Reinhart S."/>
            <person name="Benedict M.N."/>
            <person name="Youngblut N.D."/>
            <person name="Metcalf M.E."/>
            <person name="Whitaker R.J."/>
            <person name="Metcalf W.W."/>
        </authorList>
    </citation>
    <scope>NUCLEOTIDE SEQUENCE [LARGE SCALE GENOMIC DNA]</scope>
    <source>
        <strain evidence="1 2">SarPi</strain>
    </source>
</reference>
<proteinExistence type="predicted"/>
<dbReference type="Proteomes" id="UP000033116">
    <property type="component" value="Chromosome"/>
</dbReference>
<sequence length="70" mass="7960">MKRFIVVTTIIITSNSRARSTKTRIETSFLEATNTTNLNYSRARSTKTRIETLALAGWDVNEIIFASKIH</sequence>
<accession>A0A0E3RBE2</accession>
<gene>
    <name evidence="1" type="ORF">MSMAP_1233</name>
</gene>
<organism evidence="1 2">
    <name type="scientific">Methanosarcina mazei SarPi</name>
    <dbReference type="NCBI Taxonomy" id="1434115"/>
    <lineage>
        <taxon>Archaea</taxon>
        <taxon>Methanobacteriati</taxon>
        <taxon>Methanobacteriota</taxon>
        <taxon>Stenosarchaea group</taxon>
        <taxon>Methanomicrobia</taxon>
        <taxon>Methanosarcinales</taxon>
        <taxon>Methanosarcinaceae</taxon>
        <taxon>Methanosarcina</taxon>
    </lineage>
</organism>
<evidence type="ECO:0000313" key="2">
    <source>
        <dbReference type="Proteomes" id="UP000033116"/>
    </source>
</evidence>
<protein>
    <submittedName>
        <fullName evidence="1">Uncharacterized protein</fullName>
    </submittedName>
</protein>
<evidence type="ECO:0000313" key="1">
    <source>
        <dbReference type="EMBL" id="AKB61218.1"/>
    </source>
</evidence>
<dbReference type="EMBL" id="CP009511">
    <property type="protein sequence ID" value="AKB61218.1"/>
    <property type="molecule type" value="Genomic_DNA"/>
</dbReference>
<dbReference type="AlphaFoldDB" id="A0A0E3RBE2"/>
<dbReference type="HOGENOM" id="CLU_2748213_0_0_2"/>
<name>A0A0E3RBE2_METMZ</name>